<dbReference type="EMBL" id="HACG01001240">
    <property type="protein sequence ID" value="CEK48105.1"/>
    <property type="molecule type" value="Transcribed_RNA"/>
</dbReference>
<name>A0A0B6XXV0_9EUPU</name>
<dbReference type="AlphaFoldDB" id="A0A0B6XXV0"/>
<protein>
    <submittedName>
        <fullName evidence="1">Uncharacterized protein</fullName>
    </submittedName>
</protein>
<reference evidence="1" key="1">
    <citation type="submission" date="2014-12" db="EMBL/GenBank/DDBJ databases">
        <title>Insight into the proteome of Arion vulgaris.</title>
        <authorList>
            <person name="Aradska J."/>
            <person name="Bulat T."/>
            <person name="Smidak R."/>
            <person name="Sarate P."/>
            <person name="Gangsoo J."/>
            <person name="Sialana F."/>
            <person name="Bilban M."/>
            <person name="Lubec G."/>
        </authorList>
    </citation>
    <scope>NUCLEOTIDE SEQUENCE</scope>
    <source>
        <tissue evidence="1">Skin</tissue>
    </source>
</reference>
<sequence length="86" mass="9603">KDCHEAKFKYNIKTNTPLYVDFDGVGVYPPVLVYCDMQSYTHVGITNIPPNRPVIVPASVNGKQIIYNIELAIIQTLIDGSIFCSQ</sequence>
<evidence type="ECO:0000313" key="1">
    <source>
        <dbReference type="EMBL" id="CEK48105.1"/>
    </source>
</evidence>
<proteinExistence type="predicted"/>
<feature type="non-terminal residue" evidence="1">
    <location>
        <position position="1"/>
    </location>
</feature>
<accession>A0A0B6XXV0</accession>
<feature type="non-terminal residue" evidence="1">
    <location>
        <position position="86"/>
    </location>
</feature>
<organism evidence="1">
    <name type="scientific">Arion vulgaris</name>
    <dbReference type="NCBI Taxonomy" id="1028688"/>
    <lineage>
        <taxon>Eukaryota</taxon>
        <taxon>Metazoa</taxon>
        <taxon>Spiralia</taxon>
        <taxon>Lophotrochozoa</taxon>
        <taxon>Mollusca</taxon>
        <taxon>Gastropoda</taxon>
        <taxon>Heterobranchia</taxon>
        <taxon>Euthyneura</taxon>
        <taxon>Panpulmonata</taxon>
        <taxon>Eupulmonata</taxon>
        <taxon>Stylommatophora</taxon>
        <taxon>Helicina</taxon>
        <taxon>Arionoidea</taxon>
        <taxon>Arionidae</taxon>
        <taxon>Arion</taxon>
    </lineage>
</organism>
<gene>
    <name evidence="1" type="primary">ORF3110</name>
</gene>